<evidence type="ECO:0000313" key="2">
    <source>
        <dbReference type="Proteomes" id="UP001597104"/>
    </source>
</evidence>
<dbReference type="RefSeq" id="WP_223876971.1">
    <property type="nucleotide sequence ID" value="NZ_BJDN01000001.1"/>
</dbReference>
<dbReference type="EMBL" id="JBHTIO010000044">
    <property type="protein sequence ID" value="MFD0898052.1"/>
    <property type="molecule type" value="Genomic_DNA"/>
</dbReference>
<keyword evidence="2" id="KW-1185">Reference proteome</keyword>
<accession>A0ABW3EF86</accession>
<reference evidence="2" key="1">
    <citation type="journal article" date="2019" name="Int. J. Syst. Evol. Microbiol.">
        <title>The Global Catalogue of Microorganisms (GCM) 10K type strain sequencing project: providing services to taxonomists for standard genome sequencing and annotation.</title>
        <authorList>
            <consortium name="The Broad Institute Genomics Platform"/>
            <consortium name="The Broad Institute Genome Sequencing Center for Infectious Disease"/>
            <person name="Wu L."/>
            <person name="Ma J."/>
        </authorList>
    </citation>
    <scope>NUCLEOTIDE SEQUENCE [LARGE SCALE GENOMIC DNA]</scope>
    <source>
        <strain evidence="2">CCM 8925</strain>
    </source>
</reference>
<organism evidence="1 2">
    <name type="scientific">Loigolactobacillus binensis</name>
    <dbReference type="NCBI Taxonomy" id="2559922"/>
    <lineage>
        <taxon>Bacteria</taxon>
        <taxon>Bacillati</taxon>
        <taxon>Bacillota</taxon>
        <taxon>Bacilli</taxon>
        <taxon>Lactobacillales</taxon>
        <taxon>Lactobacillaceae</taxon>
        <taxon>Loigolactobacillus</taxon>
    </lineage>
</organism>
<proteinExistence type="predicted"/>
<protein>
    <submittedName>
        <fullName evidence="1">Uncharacterized protein</fullName>
    </submittedName>
</protein>
<dbReference type="Proteomes" id="UP001597104">
    <property type="component" value="Unassembled WGS sequence"/>
</dbReference>
<gene>
    <name evidence="1" type="ORF">ACFQZ7_09995</name>
</gene>
<name>A0ABW3EF86_9LACO</name>
<evidence type="ECO:0000313" key="1">
    <source>
        <dbReference type="EMBL" id="MFD0898052.1"/>
    </source>
</evidence>
<comment type="caution">
    <text evidence="1">The sequence shown here is derived from an EMBL/GenBank/DDBJ whole genome shotgun (WGS) entry which is preliminary data.</text>
</comment>
<sequence length="109" mass="13026">MRITDFLAMIADLNRNFWVLYEFGANRHGKRTEEVDHVQYIKLSGLHTADDPQLQLILETAAQHKTLRLWELSALLRQHELRRYMYVEYLEQQHALFGYRVEKNLILLG</sequence>